<accession>A0A5S5CNI4</accession>
<comment type="caution">
    <text evidence="2">The sequence shown here is derived from an EMBL/GenBank/DDBJ whole genome shotgun (WGS) entry which is preliminary data.</text>
</comment>
<feature type="region of interest" description="Disordered" evidence="1">
    <location>
        <begin position="111"/>
        <end position="159"/>
    </location>
</feature>
<evidence type="ECO:0000256" key="1">
    <source>
        <dbReference type="SAM" id="MobiDB-lite"/>
    </source>
</evidence>
<dbReference type="AlphaFoldDB" id="A0A5S5CNI4"/>
<gene>
    <name evidence="2" type="ORF">BD833_11637</name>
</gene>
<evidence type="ECO:0000313" key="2">
    <source>
        <dbReference type="EMBL" id="TYP83679.1"/>
    </source>
</evidence>
<sequence>MFTSHPQRVEVFRAGVWRAGELLGWRHDEAGVCQVWVRVVAAGVEETGWTDLAALRLPERPPVAAAAPVTAAVEETRTWAAVQAAPHRGVPGPDVEATASLPLVRDHVAQAGAARPGGRRRAPEESAGQAVAAAPRPTQAPGRHRAPASPVDAAAGRHRAADTGLIPVVAEPAAAAAVVSREEPPATVVRSVPTARGPLSSEPSAPRGWSAPAGLEGDLLTRPMRLSDQIPQSRRPRVDGSLSRP</sequence>
<reference evidence="2 3" key="1">
    <citation type="submission" date="2019-07" db="EMBL/GenBank/DDBJ databases">
        <title>Genomic Encyclopedia of Archaeal and Bacterial Type Strains, Phase II (KMG-II): from individual species to whole genera.</title>
        <authorList>
            <person name="Goeker M."/>
        </authorList>
    </citation>
    <scope>NUCLEOTIDE SEQUENCE [LARGE SCALE GENOMIC DNA]</scope>
    <source>
        <strain evidence="2 3">DSM 46842</strain>
    </source>
</reference>
<dbReference type="Proteomes" id="UP000322499">
    <property type="component" value="Unassembled WGS sequence"/>
</dbReference>
<protein>
    <submittedName>
        <fullName evidence="2">Uncharacterized protein</fullName>
    </submittedName>
</protein>
<feature type="region of interest" description="Disordered" evidence="1">
    <location>
        <begin position="178"/>
        <end position="245"/>
    </location>
</feature>
<proteinExistence type="predicted"/>
<evidence type="ECO:0000313" key="3">
    <source>
        <dbReference type="Proteomes" id="UP000322499"/>
    </source>
</evidence>
<name>A0A5S5CNI4_9ACTN</name>
<organism evidence="2 3">
    <name type="scientific">Blastococcus xanthinilyticus</name>
    <dbReference type="NCBI Taxonomy" id="1564164"/>
    <lineage>
        <taxon>Bacteria</taxon>
        <taxon>Bacillati</taxon>
        <taxon>Actinomycetota</taxon>
        <taxon>Actinomycetes</taxon>
        <taxon>Geodermatophilales</taxon>
        <taxon>Geodermatophilaceae</taxon>
        <taxon>Blastococcus</taxon>
    </lineage>
</organism>
<dbReference type="EMBL" id="VNHW01000016">
    <property type="protein sequence ID" value="TYP83679.1"/>
    <property type="molecule type" value="Genomic_DNA"/>
</dbReference>
<keyword evidence="3" id="KW-1185">Reference proteome</keyword>